<dbReference type="GeneID" id="5233963"/>
<dbReference type="InterPro" id="IPR011989">
    <property type="entry name" value="ARM-like"/>
</dbReference>
<name>A5DVW1_LODEL</name>
<evidence type="ECO:0000256" key="3">
    <source>
        <dbReference type="ARBA" id="ARBA00022776"/>
    </source>
</evidence>
<dbReference type="InterPro" id="IPR024990">
    <property type="entry name" value="Apc1"/>
</dbReference>
<evidence type="ECO:0000256" key="2">
    <source>
        <dbReference type="ARBA" id="ARBA00022618"/>
    </source>
</evidence>
<dbReference type="FunFam" id="1.25.10.10:FF:000435">
    <property type="entry name" value="Ubiquitin ligase subunit"/>
    <property type="match status" value="1"/>
</dbReference>
<evidence type="ECO:0000313" key="7">
    <source>
        <dbReference type="Proteomes" id="UP000001996"/>
    </source>
</evidence>
<dbReference type="GO" id="GO:0007091">
    <property type="term" value="P:metaphase/anaphase transition of mitotic cell cycle"/>
    <property type="evidence" value="ECO:0007669"/>
    <property type="project" value="TreeGrafter"/>
</dbReference>
<keyword evidence="3" id="KW-0498">Mitosis</keyword>
<dbReference type="Proteomes" id="UP000001996">
    <property type="component" value="Unassembled WGS sequence"/>
</dbReference>
<sequence>MSNDQGHHQHPSTPCVDLTKGYKLKNCKDLQLCQNNVVLCINEKSVTIYKGFCVSRVLVFNEDILKACMTTFYIKTQPVEILAICFKKHINFYYSDGKLETLNVPFEIVRVVCYEKGLVLQTKAELYLVNNEFELKFVDKDTNSAFSSNEQICSFSQRDSGITLCTTITETSINVYHIKNSSRSVRFNSTSSMLTKPRKTSMSTSTTASTSTSTSRNHTKPPKKKHFAIPATPSISKGMEHHLSQFIILEHRTSTLLSEARISNPNELPISRLRKDVILSKIESINGLRLNRNHNFFKIFTVHFEYQEGIVVVSKLKQELYVFKYDSYSKHHSVYKCACLDCIPLESDFAGNLLVLTESGKTFIVNPFLNMRSSCNMTNSSIEALLSSNDERVSFKTHNRNDNGSESFHIVKLVMKPASQLVFSCLNSFKYLSGSTTNLIIWMLWRSAYDSGSVTEWDAMVIALLALIFPFDNDSSVPLMNENPITKLISRALKLRVENHVNNSMGELAPYIAISLHILREEFRLDTTKREYMALLGSLLCQLTTWMGWSEVWPIYYHNDDRNKDEKMKKEEKVTLKTKMKKDHRDYEYCNLFNVDKTTRILLPQLLQQPPNLLQSLGSLFTGKILPYVTFSQLVEEGESVDAEVTPLTHSILKLYEVLVSPNYGPSTLVDMMSEMGITSLSTFPIGVSFPLKEVLLVAQESPTYDWSLSSLNLTRRDDLTQLITNPTGAIHRDVLKYKEFENLSIDSLINADAANEQVTLWDDQSEAKRLEITKLMFDEDRRFYEITTLLHQTKTQTAYLKIDEDIGEYDLVLVQRSLAVVVALRTLTIPMGRAALTYGGREPILTERFPVAKFNLNSLIYPMMTNIVHSEDSIAAELNEWGHFHNGVSSGLSISREAKGISGSWIAFNKPPGELNAQHAGFLFGLGLNGHLKKLEEWHIYNYLRPKDPLTSAGLLMGMAASLRGTMDNKLTKVLSVHAVALLPRGAKDLNVPTMVQTAGLMGIGLLYLETQHRRMSEVLLSQITGTVQQRDVAEVHEGYRLASGLALGLVNLGKGDDLRGLNDTHVVDRLMALALSLNNTHAVQEVNKSCCGAIMALCLIYLKTENANVANKLKIPESQPMLEFIRPDLLFLRCLTVSLIMWSTIEPSRAWVEQQFPQVVISEFKRLDGFRGGAMDSDLVTYLNIMGGACLSIALKFASSQNSRAKSTILYYLDEVMRLTSKPAINYDQKLTYNTAITIQNVLALCASVIMSASGDLEVFQRLRVLYNDTSKKMGFGGYMAINTALGFLFLGGGQMAFNVNSLFGIASLVISLYPIYPKENSEYDVHLQAMRHFWALAIEQRCLVVKDEKSREPCKIPVLIFMRNGKVIQRVTPCLLPNLKEVSKIETQSPEHFQVEIDCTLRSQMLENFEKTMTLYVLKKQNYSILEPNLASLLKRSNENEMNEDQIQTLLNNLLKSKVFDGMMDLRTNKLAWENAMDAKSLDFKETNLSVFNIIEDRLRIINFARLATSIEDIWNLRLILEFVDKKQSTELHYIPLEFIQELKHILNANIATLER</sequence>
<feature type="compositionally biased region" description="Low complexity" evidence="5">
    <location>
        <begin position="200"/>
        <end position="215"/>
    </location>
</feature>
<dbReference type="STRING" id="379508.A5DVW1"/>
<dbReference type="InParanoid" id="A5DVW1"/>
<dbReference type="PANTHER" id="PTHR12827:SF3">
    <property type="entry name" value="ANAPHASE-PROMOTING COMPLEX SUBUNIT 1"/>
    <property type="match status" value="1"/>
</dbReference>
<dbReference type="eggNOG" id="KOG1858">
    <property type="taxonomic scope" value="Eukaryota"/>
</dbReference>
<reference evidence="6 7" key="1">
    <citation type="journal article" date="2009" name="Nature">
        <title>Evolution of pathogenicity and sexual reproduction in eight Candida genomes.</title>
        <authorList>
            <person name="Butler G."/>
            <person name="Rasmussen M.D."/>
            <person name="Lin M.F."/>
            <person name="Santos M.A."/>
            <person name="Sakthikumar S."/>
            <person name="Munro C.A."/>
            <person name="Rheinbay E."/>
            <person name="Grabherr M."/>
            <person name="Forche A."/>
            <person name="Reedy J.L."/>
            <person name="Agrafioti I."/>
            <person name="Arnaud M.B."/>
            <person name="Bates S."/>
            <person name="Brown A.J."/>
            <person name="Brunke S."/>
            <person name="Costanzo M.C."/>
            <person name="Fitzpatrick D.A."/>
            <person name="de Groot P.W."/>
            <person name="Harris D."/>
            <person name="Hoyer L.L."/>
            <person name="Hube B."/>
            <person name="Klis F.M."/>
            <person name="Kodira C."/>
            <person name="Lennard N."/>
            <person name="Logue M.E."/>
            <person name="Martin R."/>
            <person name="Neiman A.M."/>
            <person name="Nikolaou E."/>
            <person name="Quail M.A."/>
            <person name="Quinn J."/>
            <person name="Santos M.C."/>
            <person name="Schmitzberger F.F."/>
            <person name="Sherlock G."/>
            <person name="Shah P."/>
            <person name="Silverstein K.A."/>
            <person name="Skrzypek M.S."/>
            <person name="Soll D."/>
            <person name="Staggs R."/>
            <person name="Stansfield I."/>
            <person name="Stumpf M.P."/>
            <person name="Sudbery P.E."/>
            <person name="Srikantha T."/>
            <person name="Zeng Q."/>
            <person name="Berman J."/>
            <person name="Berriman M."/>
            <person name="Heitman J."/>
            <person name="Gow N.A."/>
            <person name="Lorenz M.C."/>
            <person name="Birren B.W."/>
            <person name="Kellis M."/>
            <person name="Cuomo C.A."/>
        </authorList>
    </citation>
    <scope>NUCLEOTIDE SEQUENCE [LARGE SCALE GENOMIC DNA]</scope>
    <source>
        <strain evidence="7">ATCC 11503 / BCRC 21390 / CBS 2605 / JCM 1781 / NBRC 1676 / NRRL YB-4239</strain>
    </source>
</reference>
<dbReference type="FunCoup" id="A5DVW1">
    <property type="interactions" value="208"/>
</dbReference>
<evidence type="ECO:0000256" key="1">
    <source>
        <dbReference type="ARBA" id="ARBA00010547"/>
    </source>
</evidence>
<dbReference type="GO" id="GO:0031145">
    <property type="term" value="P:anaphase-promoting complex-dependent catabolic process"/>
    <property type="evidence" value="ECO:0007669"/>
    <property type="project" value="TreeGrafter"/>
</dbReference>
<proteinExistence type="inferred from homology"/>
<dbReference type="GO" id="GO:0070979">
    <property type="term" value="P:protein K11-linked ubiquitination"/>
    <property type="evidence" value="ECO:0007669"/>
    <property type="project" value="TreeGrafter"/>
</dbReference>
<dbReference type="EMBL" id="CH981525">
    <property type="protein sequence ID" value="EDK43319.1"/>
    <property type="molecule type" value="Genomic_DNA"/>
</dbReference>
<dbReference type="OrthoDB" id="26401at2759"/>
<dbReference type="PANTHER" id="PTHR12827">
    <property type="entry name" value="MEIOTIC CHECKPOINT REGULATOR TSG24 FAMILY MEMBER"/>
    <property type="match status" value="1"/>
</dbReference>
<keyword evidence="2" id="KW-0132">Cell division</keyword>
<dbReference type="GO" id="GO:0005680">
    <property type="term" value="C:anaphase-promoting complex"/>
    <property type="evidence" value="ECO:0007669"/>
    <property type="project" value="InterPro"/>
</dbReference>
<dbReference type="GO" id="GO:0060090">
    <property type="term" value="F:molecular adaptor activity"/>
    <property type="evidence" value="ECO:0007669"/>
    <property type="project" value="TreeGrafter"/>
</dbReference>
<comment type="similarity">
    <text evidence="1">Belongs to the APC1 family.</text>
</comment>
<dbReference type="Gene3D" id="1.25.10.10">
    <property type="entry name" value="Leucine-rich Repeat Variant"/>
    <property type="match status" value="1"/>
</dbReference>
<accession>A5DVW1</accession>
<dbReference type="OMA" id="LEEWHVY"/>
<feature type="region of interest" description="Disordered" evidence="5">
    <location>
        <begin position="187"/>
        <end position="229"/>
    </location>
</feature>
<evidence type="ECO:0000313" key="6">
    <source>
        <dbReference type="EMBL" id="EDK43319.1"/>
    </source>
</evidence>
<feature type="compositionally biased region" description="Basic residues" evidence="5">
    <location>
        <begin position="217"/>
        <end position="227"/>
    </location>
</feature>
<keyword evidence="7" id="KW-1185">Reference proteome</keyword>
<evidence type="ECO:0000256" key="5">
    <source>
        <dbReference type="SAM" id="MobiDB-lite"/>
    </source>
</evidence>
<organism evidence="6 7">
    <name type="scientific">Lodderomyces elongisporus (strain ATCC 11503 / CBS 2605 / JCM 1781 / NBRC 1676 / NRRL YB-4239)</name>
    <name type="common">Yeast</name>
    <name type="synonym">Saccharomyces elongisporus</name>
    <dbReference type="NCBI Taxonomy" id="379508"/>
    <lineage>
        <taxon>Eukaryota</taxon>
        <taxon>Fungi</taxon>
        <taxon>Dikarya</taxon>
        <taxon>Ascomycota</taxon>
        <taxon>Saccharomycotina</taxon>
        <taxon>Pichiomycetes</taxon>
        <taxon>Debaryomycetaceae</taxon>
        <taxon>Candida/Lodderomyces clade</taxon>
        <taxon>Lodderomyces</taxon>
    </lineage>
</organism>
<protein>
    <submittedName>
        <fullName evidence="6">Uncharacterized protein</fullName>
    </submittedName>
</protein>
<evidence type="ECO:0000256" key="4">
    <source>
        <dbReference type="ARBA" id="ARBA00023306"/>
    </source>
</evidence>
<gene>
    <name evidence="6" type="ORF">LELG_01497</name>
</gene>
<dbReference type="GO" id="GO:0051301">
    <property type="term" value="P:cell division"/>
    <property type="evidence" value="ECO:0007669"/>
    <property type="project" value="UniProtKB-KW"/>
</dbReference>
<dbReference type="KEGG" id="lel:PVL30_001467"/>
<dbReference type="HOGENOM" id="CLU_000746_0_0_1"/>
<keyword evidence="4" id="KW-0131">Cell cycle</keyword>